<name>A0AAN8TMC6_SOLBU</name>
<dbReference type="CDD" id="cd22157">
    <property type="entry name" value="F-box_AtFBW1-like"/>
    <property type="match status" value="1"/>
</dbReference>
<comment type="caution">
    <text evidence="3">The sequence shown here is derived from an EMBL/GenBank/DDBJ whole genome shotgun (WGS) entry which is preliminary data.</text>
</comment>
<dbReference type="InterPro" id="IPR036047">
    <property type="entry name" value="F-box-like_dom_sf"/>
</dbReference>
<dbReference type="AlphaFoldDB" id="A0AAN8TMC6"/>
<dbReference type="Proteomes" id="UP001371456">
    <property type="component" value="Unassembled WGS sequence"/>
</dbReference>
<dbReference type="InterPro" id="IPR013187">
    <property type="entry name" value="F-box-assoc_dom_typ3"/>
</dbReference>
<evidence type="ECO:0000259" key="1">
    <source>
        <dbReference type="Pfam" id="PF00646"/>
    </source>
</evidence>
<dbReference type="InterPro" id="IPR001810">
    <property type="entry name" value="F-box_dom"/>
</dbReference>
<feature type="domain" description="F-box associated beta-propeller type 3" evidence="2">
    <location>
        <begin position="130"/>
        <end position="350"/>
    </location>
</feature>
<dbReference type="InterPro" id="IPR011043">
    <property type="entry name" value="Gal_Oxase/kelch_b-propeller"/>
</dbReference>
<proteinExistence type="predicted"/>
<dbReference type="PANTHER" id="PTHR31111">
    <property type="entry name" value="BNAA05G37150D PROTEIN-RELATED"/>
    <property type="match status" value="1"/>
</dbReference>
<accession>A0AAN8TMC6</accession>
<feature type="domain" description="F-box" evidence="1">
    <location>
        <begin position="42"/>
        <end position="81"/>
    </location>
</feature>
<dbReference type="PANTHER" id="PTHR31111:SF140">
    <property type="entry name" value="MDSFBB3-ALPHA PROTEIN"/>
    <property type="match status" value="1"/>
</dbReference>
<gene>
    <name evidence="3" type="ORF">RDI58_015868</name>
</gene>
<keyword evidence="4" id="KW-1185">Reference proteome</keyword>
<reference evidence="3 4" key="1">
    <citation type="submission" date="2024-02" db="EMBL/GenBank/DDBJ databases">
        <title>de novo genome assembly of Solanum bulbocastanum strain 11H21.</title>
        <authorList>
            <person name="Hosaka A.J."/>
        </authorList>
    </citation>
    <scope>NUCLEOTIDE SEQUENCE [LARGE SCALE GENOMIC DNA]</scope>
    <source>
        <tissue evidence="3">Young leaves</tissue>
    </source>
</reference>
<dbReference type="SUPFAM" id="SSF50965">
    <property type="entry name" value="Galactose oxidase, central domain"/>
    <property type="match status" value="1"/>
</dbReference>
<evidence type="ECO:0000313" key="4">
    <source>
        <dbReference type="Proteomes" id="UP001371456"/>
    </source>
</evidence>
<evidence type="ECO:0008006" key="5">
    <source>
        <dbReference type="Google" id="ProtNLM"/>
    </source>
</evidence>
<dbReference type="NCBIfam" id="TIGR01640">
    <property type="entry name" value="F_box_assoc_1"/>
    <property type="match status" value="1"/>
</dbReference>
<sequence>MIKSKATTEKLRKVDEDMPIIVNSMADQNNNEEEEDYAVTNCNLPKDAMELILIGLPVRSLLRFKCVAKSWYNFIKSPNFIKMHSTHQFSRIPSVIISYHKNDISCFRPEVFSLNLHFVSRNIEQYNSPIKQQLYSPFVGGYKCINIPSECSKFTHLKLGFHQQSNEYKILKVPFQMSRDDESTKVAWVYTLSSGSWKTVPFTLPTLTGSSEPQISVNGFVYWLAGRKVEYVICFDLIKDEFKLTDIPDDRGFDRQLVHRKLMVLRGSLAMMVSVEDRTKDTEIWMLMNEKSSYSWPKKFNLEPFSQKTILLGMLNDDKLLVVVLKTHLCGLRQVYSYDLVTKKMEYFHVPKEQDLASFVGVHECYFESLELEDGSGRRY</sequence>
<protein>
    <recommendedName>
        <fullName evidence="5">F-box domain-containing protein</fullName>
    </recommendedName>
</protein>
<dbReference type="Pfam" id="PF00646">
    <property type="entry name" value="F-box"/>
    <property type="match status" value="1"/>
</dbReference>
<organism evidence="3 4">
    <name type="scientific">Solanum bulbocastanum</name>
    <name type="common">Wild potato</name>
    <dbReference type="NCBI Taxonomy" id="147425"/>
    <lineage>
        <taxon>Eukaryota</taxon>
        <taxon>Viridiplantae</taxon>
        <taxon>Streptophyta</taxon>
        <taxon>Embryophyta</taxon>
        <taxon>Tracheophyta</taxon>
        <taxon>Spermatophyta</taxon>
        <taxon>Magnoliopsida</taxon>
        <taxon>eudicotyledons</taxon>
        <taxon>Gunneridae</taxon>
        <taxon>Pentapetalae</taxon>
        <taxon>asterids</taxon>
        <taxon>lamiids</taxon>
        <taxon>Solanales</taxon>
        <taxon>Solanaceae</taxon>
        <taxon>Solanoideae</taxon>
        <taxon>Solaneae</taxon>
        <taxon>Solanum</taxon>
    </lineage>
</organism>
<dbReference type="Pfam" id="PF08268">
    <property type="entry name" value="FBA_3"/>
    <property type="match status" value="1"/>
</dbReference>
<evidence type="ECO:0000313" key="3">
    <source>
        <dbReference type="EMBL" id="KAK6787343.1"/>
    </source>
</evidence>
<dbReference type="EMBL" id="JBANQN010000006">
    <property type="protein sequence ID" value="KAK6787343.1"/>
    <property type="molecule type" value="Genomic_DNA"/>
</dbReference>
<dbReference type="SUPFAM" id="SSF81383">
    <property type="entry name" value="F-box domain"/>
    <property type="match status" value="1"/>
</dbReference>
<evidence type="ECO:0000259" key="2">
    <source>
        <dbReference type="Pfam" id="PF08268"/>
    </source>
</evidence>
<dbReference type="InterPro" id="IPR017451">
    <property type="entry name" value="F-box-assoc_interact_dom"/>
</dbReference>